<dbReference type="AlphaFoldDB" id="A0A2P8D1Y4"/>
<evidence type="ECO:0000313" key="3">
    <source>
        <dbReference type="Proteomes" id="UP000240572"/>
    </source>
</evidence>
<gene>
    <name evidence="2" type="ORF">B0I18_106229</name>
</gene>
<evidence type="ECO:0008006" key="4">
    <source>
        <dbReference type="Google" id="ProtNLM"/>
    </source>
</evidence>
<name>A0A2P8D1Y4_9BACT</name>
<accession>A0A2P8D1Y4</accession>
<protein>
    <recommendedName>
        <fullName evidence="4">Outer membrane protein with beta-barrel domain</fullName>
    </recommendedName>
</protein>
<evidence type="ECO:0000313" key="2">
    <source>
        <dbReference type="EMBL" id="PSK91217.1"/>
    </source>
</evidence>
<feature type="signal peptide" evidence="1">
    <location>
        <begin position="1"/>
        <end position="27"/>
    </location>
</feature>
<dbReference type="Proteomes" id="UP000240572">
    <property type="component" value="Unassembled WGS sequence"/>
</dbReference>
<organism evidence="2 3">
    <name type="scientific">Taibaiella chishuiensis</name>
    <dbReference type="NCBI Taxonomy" id="1434707"/>
    <lineage>
        <taxon>Bacteria</taxon>
        <taxon>Pseudomonadati</taxon>
        <taxon>Bacteroidota</taxon>
        <taxon>Chitinophagia</taxon>
        <taxon>Chitinophagales</taxon>
        <taxon>Chitinophagaceae</taxon>
        <taxon>Taibaiella</taxon>
    </lineage>
</organism>
<keyword evidence="1" id="KW-0732">Signal</keyword>
<feature type="chain" id="PRO_5015184918" description="Outer membrane protein with beta-barrel domain" evidence="1">
    <location>
        <begin position="28"/>
        <end position="207"/>
    </location>
</feature>
<evidence type="ECO:0000256" key="1">
    <source>
        <dbReference type="SAM" id="SignalP"/>
    </source>
</evidence>
<comment type="caution">
    <text evidence="2">The sequence shown here is derived from an EMBL/GenBank/DDBJ whole genome shotgun (WGS) entry which is preliminary data.</text>
</comment>
<keyword evidence="3" id="KW-1185">Reference proteome</keyword>
<sequence>MSNIYNPFMRFILITISLLVAAPCLWAQQAAPAGLELSPAIGATGSIVKPTVSAMLRLPLNHRLSVVSHSLFSLLLFRNQPQTYMQTHYNYSLTQKFGLGYALYGKGGKARHTVFLLGGIRYATFKESLDHPDLDRVTTVTSTVVPDYGLMYGLSLGRKRYTFDTRLYLPFSPIRYYPQGTLNNLVYLEFGIGIKRCGGNKGQFRGR</sequence>
<reference evidence="2 3" key="1">
    <citation type="submission" date="2018-03" db="EMBL/GenBank/DDBJ databases">
        <title>Genomic Encyclopedia of Type Strains, Phase III (KMG-III): the genomes of soil and plant-associated and newly described type strains.</title>
        <authorList>
            <person name="Whitman W."/>
        </authorList>
    </citation>
    <scope>NUCLEOTIDE SEQUENCE [LARGE SCALE GENOMIC DNA]</scope>
    <source>
        <strain evidence="2 3">CGMCC 1.12700</strain>
    </source>
</reference>
<dbReference type="EMBL" id="PYGD01000006">
    <property type="protein sequence ID" value="PSK91217.1"/>
    <property type="molecule type" value="Genomic_DNA"/>
</dbReference>
<proteinExistence type="predicted"/>